<keyword evidence="2" id="KW-0963">Cytoplasm</keyword>
<dbReference type="InterPro" id="IPR013105">
    <property type="entry name" value="TPR_2"/>
</dbReference>
<dbReference type="InterPro" id="IPR051476">
    <property type="entry name" value="Bac_ResReg_Asp_Phosphatase"/>
</dbReference>
<evidence type="ECO:0000256" key="2">
    <source>
        <dbReference type="ARBA" id="ARBA00022490"/>
    </source>
</evidence>
<evidence type="ECO:0000256" key="6">
    <source>
        <dbReference type="PROSITE-ProRule" id="PRU00339"/>
    </source>
</evidence>
<dbReference type="Pfam" id="PF13424">
    <property type="entry name" value="TPR_12"/>
    <property type="match status" value="1"/>
</dbReference>
<dbReference type="Pfam" id="PF07719">
    <property type="entry name" value="TPR_2"/>
    <property type="match status" value="1"/>
</dbReference>
<dbReference type="PANTHER" id="PTHR46630:SF1">
    <property type="entry name" value="TETRATRICOPEPTIDE REPEAT PROTEIN 29"/>
    <property type="match status" value="1"/>
</dbReference>
<reference evidence="10" key="1">
    <citation type="submission" date="2023-12" db="EMBL/GenBank/DDBJ databases">
        <title>Novel isolates from deep terrestrial aquifers shed light on the physiology and ecology of the class Limnochordia.</title>
        <authorList>
            <person name="Karnachuk O.V."/>
            <person name="Lukina A.P."/>
            <person name="Avakyan M.R."/>
            <person name="Kadnikov V."/>
            <person name="Begmatov S."/>
            <person name="Beletsky A.V."/>
            <person name="Mardanov A.V."/>
            <person name="Ravin N.V."/>
        </authorList>
    </citation>
    <scope>NUCLEOTIDE SEQUENCE [LARGE SCALE GENOMIC DNA]</scope>
    <source>
        <strain evidence="10">LN</strain>
    </source>
</reference>
<gene>
    <name evidence="9" type="ORF">VLY81_13070</name>
</gene>
<dbReference type="CDD" id="cd00093">
    <property type="entry name" value="HTH_XRE"/>
    <property type="match status" value="1"/>
</dbReference>
<evidence type="ECO:0000256" key="5">
    <source>
        <dbReference type="ARBA" id="ARBA00038253"/>
    </source>
</evidence>
<evidence type="ECO:0000256" key="3">
    <source>
        <dbReference type="ARBA" id="ARBA00022737"/>
    </source>
</evidence>
<dbReference type="Pfam" id="PF01381">
    <property type="entry name" value="HTH_3"/>
    <property type="match status" value="1"/>
</dbReference>
<evidence type="ECO:0000259" key="8">
    <source>
        <dbReference type="PROSITE" id="PS50943"/>
    </source>
</evidence>
<dbReference type="InterPro" id="IPR019734">
    <property type="entry name" value="TPR_rpt"/>
</dbReference>
<evidence type="ECO:0000256" key="4">
    <source>
        <dbReference type="ARBA" id="ARBA00022803"/>
    </source>
</evidence>
<dbReference type="InterPro" id="IPR001387">
    <property type="entry name" value="Cro/C1-type_HTH"/>
</dbReference>
<dbReference type="SMART" id="SM00530">
    <property type="entry name" value="HTH_XRE"/>
    <property type="match status" value="1"/>
</dbReference>
<evidence type="ECO:0000256" key="1">
    <source>
        <dbReference type="ARBA" id="ARBA00004496"/>
    </source>
</evidence>
<feature type="repeat" description="TPR" evidence="6">
    <location>
        <begin position="370"/>
        <end position="403"/>
    </location>
</feature>
<dbReference type="Proteomes" id="UP001333102">
    <property type="component" value="Chromosome"/>
</dbReference>
<keyword evidence="10" id="KW-1185">Reference proteome</keyword>
<dbReference type="RefSeq" id="WP_324668647.1">
    <property type="nucleotide sequence ID" value="NZ_CP141614.1"/>
</dbReference>
<feature type="domain" description="HTH cro/C1-type" evidence="8">
    <location>
        <begin position="22"/>
        <end position="68"/>
    </location>
</feature>
<accession>A0ABZ1BP13</accession>
<name>A0ABZ1BP13_9FIRM</name>
<dbReference type="Gene3D" id="1.25.40.10">
    <property type="entry name" value="Tetratricopeptide repeat domain"/>
    <property type="match status" value="3"/>
</dbReference>
<dbReference type="PROSITE" id="PS50943">
    <property type="entry name" value="HTH_CROC1"/>
    <property type="match status" value="1"/>
</dbReference>
<organism evidence="9 10">
    <name type="scientific">Geochorda subterranea</name>
    <dbReference type="NCBI Taxonomy" id="3109564"/>
    <lineage>
        <taxon>Bacteria</taxon>
        <taxon>Bacillati</taxon>
        <taxon>Bacillota</taxon>
        <taxon>Limnochordia</taxon>
        <taxon>Limnochordales</taxon>
        <taxon>Geochordaceae</taxon>
        <taxon>Geochorda</taxon>
    </lineage>
</organism>
<evidence type="ECO:0000313" key="9">
    <source>
        <dbReference type="EMBL" id="WRP14333.1"/>
    </source>
</evidence>
<feature type="coiled-coil region" evidence="7">
    <location>
        <begin position="383"/>
        <end position="413"/>
    </location>
</feature>
<evidence type="ECO:0000313" key="10">
    <source>
        <dbReference type="Proteomes" id="UP001333102"/>
    </source>
</evidence>
<dbReference type="PROSITE" id="PS50005">
    <property type="entry name" value="TPR"/>
    <property type="match status" value="1"/>
</dbReference>
<sequence length="469" mass="51906">MTVSEKIAHLFRTVRRPDGKPWTLQDVASATGLSVSYIWRLRSGKATNPTKAVLERLSAVFGVPVGYFMDDAPVDPQTSTSTTGKAQAVVEQLLREATDAYRSHDLGRAEQAARQALQHCRAVHDDVMAGRCLSALAHILSAAGRSQEAATAISEALRLLGGPKAGASWLRAVLTLSRIEFLEERFSHAYFHARRALAAIELGEGDDELRLYVLYSVGVTARRVGRPEEAIVYLEQATPLAERLGTPYLADNLMNRGLAYLDAEQPERSLEYLTKALGMYAACRLPKGVAWAQHNIGLAYQKLGRWTEAIESLTKSLGSNEALGDLRIILYNHMELGWSYANVGQREMALRHGQAALALAQEHDWAGDRARAHWHLARALAKLGDMEEAMTHYEAALRLLEELELEAELARVQVEAGDLLMQQGDAVRAAQLYRQAATLVMHAPSLQRYLMATPPMEFHESEIALGWRH</sequence>
<comment type="subcellular location">
    <subcellularLocation>
        <location evidence="1">Cytoplasm</location>
    </subcellularLocation>
</comment>
<dbReference type="SUPFAM" id="SSF47413">
    <property type="entry name" value="lambda repressor-like DNA-binding domains"/>
    <property type="match status" value="1"/>
</dbReference>
<dbReference type="PANTHER" id="PTHR46630">
    <property type="entry name" value="TETRATRICOPEPTIDE REPEAT PROTEIN 29"/>
    <property type="match status" value="1"/>
</dbReference>
<dbReference type="Pfam" id="PF13181">
    <property type="entry name" value="TPR_8"/>
    <property type="match status" value="1"/>
</dbReference>
<comment type="similarity">
    <text evidence="5">Belongs to the Rap family.</text>
</comment>
<dbReference type="EMBL" id="CP141614">
    <property type="protein sequence ID" value="WRP14333.1"/>
    <property type="molecule type" value="Genomic_DNA"/>
</dbReference>
<protein>
    <submittedName>
        <fullName evidence="9">Tetratricopeptide repeat protein</fullName>
    </submittedName>
</protein>
<keyword evidence="4 6" id="KW-0802">TPR repeat</keyword>
<dbReference type="InterPro" id="IPR010982">
    <property type="entry name" value="Lambda_DNA-bd_dom_sf"/>
</dbReference>
<dbReference type="SMART" id="SM00028">
    <property type="entry name" value="TPR"/>
    <property type="match status" value="7"/>
</dbReference>
<keyword evidence="7" id="KW-0175">Coiled coil</keyword>
<dbReference type="InterPro" id="IPR011990">
    <property type="entry name" value="TPR-like_helical_dom_sf"/>
</dbReference>
<evidence type="ECO:0000256" key="7">
    <source>
        <dbReference type="SAM" id="Coils"/>
    </source>
</evidence>
<keyword evidence="3" id="KW-0677">Repeat</keyword>
<dbReference type="Gene3D" id="1.10.260.40">
    <property type="entry name" value="lambda repressor-like DNA-binding domains"/>
    <property type="match status" value="1"/>
</dbReference>
<proteinExistence type="inferred from homology"/>
<dbReference type="SUPFAM" id="SSF48452">
    <property type="entry name" value="TPR-like"/>
    <property type="match status" value="2"/>
</dbReference>